<comment type="caution">
    <text evidence="1">The sequence shown here is derived from an EMBL/GenBank/DDBJ whole genome shotgun (WGS) entry which is preliminary data.</text>
</comment>
<proteinExistence type="predicted"/>
<gene>
    <name evidence="1" type="ORF">LCGC14_2380590</name>
</gene>
<name>A0A0F9CN83_9ZZZZ</name>
<sequence length="166" mass="17553">VVKPEPGTTIRIEWRMKCDEDAGRIAMGLGAVGTTDWISDDTMETTSADHAMFFRDSGTVATKWSGSISDGGTGQAVDDILSGADAGYETYGIKIVGSGTLSTDTVTFYRNGVAATTALWTTDIGDMPDGVMVPTFESNADGTDQPVIKLDWLRILVSNSTDGSRA</sequence>
<reference evidence="1" key="1">
    <citation type="journal article" date="2015" name="Nature">
        <title>Complex archaea that bridge the gap between prokaryotes and eukaryotes.</title>
        <authorList>
            <person name="Spang A."/>
            <person name="Saw J.H."/>
            <person name="Jorgensen S.L."/>
            <person name="Zaremba-Niedzwiedzka K."/>
            <person name="Martijn J."/>
            <person name="Lind A.E."/>
            <person name="van Eijk R."/>
            <person name="Schleper C."/>
            <person name="Guy L."/>
            <person name="Ettema T.J."/>
        </authorList>
    </citation>
    <scope>NUCLEOTIDE SEQUENCE</scope>
</reference>
<feature type="non-terminal residue" evidence="1">
    <location>
        <position position="1"/>
    </location>
</feature>
<dbReference type="EMBL" id="LAZR01035294">
    <property type="protein sequence ID" value="KKL27897.1"/>
    <property type="molecule type" value="Genomic_DNA"/>
</dbReference>
<protein>
    <submittedName>
        <fullName evidence="1">Uncharacterized protein</fullName>
    </submittedName>
</protein>
<accession>A0A0F9CN83</accession>
<dbReference type="AlphaFoldDB" id="A0A0F9CN83"/>
<organism evidence="1">
    <name type="scientific">marine sediment metagenome</name>
    <dbReference type="NCBI Taxonomy" id="412755"/>
    <lineage>
        <taxon>unclassified sequences</taxon>
        <taxon>metagenomes</taxon>
        <taxon>ecological metagenomes</taxon>
    </lineage>
</organism>
<evidence type="ECO:0000313" key="1">
    <source>
        <dbReference type="EMBL" id="KKL27897.1"/>
    </source>
</evidence>